<feature type="transmembrane region" description="Helical" evidence="1">
    <location>
        <begin position="41"/>
        <end position="59"/>
    </location>
</feature>
<reference evidence="4 5" key="1">
    <citation type="submission" date="2016-01" db="EMBL/GenBank/DDBJ databases">
        <title>Draft Genome Sequences of Seven Thermophilic Sporeformers Isolated from Foods.</title>
        <authorList>
            <person name="Berendsen E.M."/>
            <person name="Wells-Bennik M.H."/>
            <person name="Krawcyk A.O."/>
            <person name="De Jong A."/>
            <person name="Holsappel S."/>
            <person name="Eijlander R.T."/>
            <person name="Kuipers O.P."/>
        </authorList>
    </citation>
    <scope>NUCLEOTIDE SEQUENCE [LARGE SCALE GENOMIC DNA]</scope>
    <source>
        <strain evidence="2 4">B4109</strain>
        <strain evidence="3 5">B4114</strain>
    </source>
</reference>
<evidence type="ECO:0000256" key="1">
    <source>
        <dbReference type="SAM" id="Phobius"/>
    </source>
</evidence>
<protein>
    <submittedName>
        <fullName evidence="2">Uncharacterized protein</fullName>
    </submittedName>
</protein>
<dbReference type="PATRIC" id="fig|1422.17.peg.2408"/>
<keyword evidence="1" id="KW-0812">Transmembrane</keyword>
<dbReference type="AlphaFoldDB" id="A0A150MRY6"/>
<evidence type="ECO:0000313" key="4">
    <source>
        <dbReference type="Proteomes" id="UP000075424"/>
    </source>
</evidence>
<accession>A0A163ZDA8</accession>
<dbReference type="InterPro" id="IPR058724">
    <property type="entry name" value="YhzF"/>
</dbReference>
<keyword evidence="1" id="KW-1133">Transmembrane helix</keyword>
<organism evidence="2 4">
    <name type="scientific">Geobacillus stearothermophilus</name>
    <name type="common">Bacillus stearothermophilus</name>
    <dbReference type="NCBI Taxonomy" id="1422"/>
    <lineage>
        <taxon>Bacteria</taxon>
        <taxon>Bacillati</taxon>
        <taxon>Bacillota</taxon>
        <taxon>Bacilli</taxon>
        <taxon>Bacillales</taxon>
        <taxon>Anoxybacillaceae</taxon>
        <taxon>Geobacillus</taxon>
    </lineage>
</organism>
<comment type="caution">
    <text evidence="2">The sequence shown here is derived from an EMBL/GenBank/DDBJ whole genome shotgun (WGS) entry which is preliminary data.</text>
</comment>
<sequence length="62" mass="7234">MMYIQWMLAAIGFVFFCLFINTFFSLWKARAYPPKALLKEQALRYIGIASLCLFAAWLLSYA</sequence>
<accession>A0A150MRY6</accession>
<dbReference type="EMBL" id="LQYV01000056">
    <property type="protein sequence ID" value="KYD27238.1"/>
    <property type="molecule type" value="Genomic_DNA"/>
</dbReference>
<gene>
    <name evidence="2" type="ORF">B4109_0608</name>
    <name evidence="3" type="ORF">B4114_0522</name>
</gene>
<dbReference type="RefSeq" id="WP_044746248.1">
    <property type="nucleotide sequence ID" value="NZ_JAKLOQ020000095.1"/>
</dbReference>
<keyword evidence="1" id="KW-0472">Membrane</keyword>
<dbReference type="Proteomes" id="UP000075517">
    <property type="component" value="Unassembled WGS sequence"/>
</dbReference>
<dbReference type="Pfam" id="PF26302">
    <property type="entry name" value="YhzF"/>
    <property type="match status" value="1"/>
</dbReference>
<proteinExistence type="predicted"/>
<dbReference type="Proteomes" id="UP000075424">
    <property type="component" value="Unassembled WGS sequence"/>
</dbReference>
<dbReference type="EMBL" id="LQYY01000033">
    <property type="protein sequence ID" value="KYD34656.1"/>
    <property type="molecule type" value="Genomic_DNA"/>
</dbReference>
<evidence type="ECO:0000313" key="2">
    <source>
        <dbReference type="EMBL" id="KYD27238.1"/>
    </source>
</evidence>
<evidence type="ECO:0000313" key="3">
    <source>
        <dbReference type="EMBL" id="KYD34656.1"/>
    </source>
</evidence>
<evidence type="ECO:0000313" key="5">
    <source>
        <dbReference type="Proteomes" id="UP000075517"/>
    </source>
</evidence>
<name>A0A150MRY6_GEOSE</name>